<evidence type="ECO:0000259" key="4">
    <source>
        <dbReference type="Pfam" id="PF00564"/>
    </source>
</evidence>
<organism evidence="6 7">
    <name type="scientific">Aphanomyces euteiches</name>
    <dbReference type="NCBI Taxonomy" id="100861"/>
    <lineage>
        <taxon>Eukaryota</taxon>
        <taxon>Sar</taxon>
        <taxon>Stramenopiles</taxon>
        <taxon>Oomycota</taxon>
        <taxon>Saprolegniomycetes</taxon>
        <taxon>Saprolegniales</taxon>
        <taxon>Verrucalvaceae</taxon>
        <taxon>Aphanomyces</taxon>
    </lineage>
</organism>
<dbReference type="EMBL" id="VJMJ01000153">
    <property type="protein sequence ID" value="KAF0730514.1"/>
    <property type="molecule type" value="Genomic_DNA"/>
</dbReference>
<sequence length="401" mass="45713">MTQPSNMFWPPRQDKTKGNGMASEDKQRSTYSCPPFINTTSAPERSTKSHQAATISTESNAREFKGSSTWKCSKCATQITSAVVSCPRCNEFKRGALSSYKTEWRRELTTETRNKFTCELFNQLTRVSSNRERMWWCAKKYENLLWSRSTSMESYMATIETKIAQLKSQEGDRIAFEYAMLEDLMAQLERTNPDIILPPCDVLMELPTATMVHLPPEATVVETKSSRVEASRVIKVGCDGQFYRVRLNCEAPFTLEELHGLFETKFSALVRGSYVVLYEDNDKDHVVVKTQADFDEATLYFDNVAKAPYRFFVKREAAVHDSSTAKLHDMQDMMNTLKSLQTMVLQATQDQDEIEESVHEAENASEHEWEAVGSETKTSLEDENTPIEGARSDDSYEVLNE</sequence>
<dbReference type="GO" id="GO:0006355">
    <property type="term" value="P:regulation of DNA-templated transcription"/>
    <property type="evidence" value="ECO:0007669"/>
    <property type="project" value="InterPro"/>
</dbReference>
<protein>
    <submittedName>
        <fullName evidence="6">Uncharacterized protein</fullName>
    </submittedName>
</protein>
<dbReference type="InterPro" id="IPR000270">
    <property type="entry name" value="PB1_dom"/>
</dbReference>
<dbReference type="GO" id="GO:0005634">
    <property type="term" value="C:nucleus"/>
    <property type="evidence" value="ECO:0007669"/>
    <property type="project" value="UniProtKB-SubCell"/>
</dbReference>
<feature type="region of interest" description="Disordered" evidence="3">
    <location>
        <begin position="349"/>
        <end position="401"/>
    </location>
</feature>
<evidence type="ECO:0000256" key="3">
    <source>
        <dbReference type="SAM" id="MobiDB-lite"/>
    </source>
</evidence>
<feature type="compositionally biased region" description="Basic and acidic residues" evidence="3">
    <location>
        <begin position="356"/>
        <end position="370"/>
    </location>
</feature>
<feature type="region of interest" description="Disordered" evidence="3">
    <location>
        <begin position="1"/>
        <end position="48"/>
    </location>
</feature>
<keyword evidence="7" id="KW-1185">Reference proteome</keyword>
<comment type="caution">
    <text evidence="6">The sequence shown here is derived from an EMBL/GenBank/DDBJ whole genome shotgun (WGS) entry which is preliminary data.</text>
</comment>
<dbReference type="InterPro" id="IPR036529">
    <property type="entry name" value="KIX_dom_sf"/>
</dbReference>
<dbReference type="Pfam" id="PF00564">
    <property type="entry name" value="PB1"/>
    <property type="match status" value="1"/>
</dbReference>
<evidence type="ECO:0000313" key="6">
    <source>
        <dbReference type="EMBL" id="KAF0730514.1"/>
    </source>
</evidence>
<reference evidence="6 7" key="1">
    <citation type="submission" date="2019-07" db="EMBL/GenBank/DDBJ databases">
        <title>Genomics analysis of Aphanomyces spp. identifies a new class of oomycete effector associated with host adaptation.</title>
        <authorList>
            <person name="Gaulin E."/>
        </authorList>
    </citation>
    <scope>NUCLEOTIDE SEQUENCE [LARGE SCALE GENOMIC DNA]</scope>
    <source>
        <strain evidence="6 7">ATCC 201684</strain>
    </source>
</reference>
<dbReference type="SUPFAM" id="SSF54277">
    <property type="entry name" value="CAD &amp; PB1 domains"/>
    <property type="match status" value="1"/>
</dbReference>
<feature type="compositionally biased region" description="Basic and acidic residues" evidence="3">
    <location>
        <begin position="12"/>
        <end position="28"/>
    </location>
</feature>
<proteinExistence type="predicted"/>
<feature type="compositionally biased region" description="Polar residues" evidence="3">
    <location>
        <begin position="29"/>
        <end position="48"/>
    </location>
</feature>
<dbReference type="Proteomes" id="UP000481153">
    <property type="component" value="Unassembled WGS sequence"/>
</dbReference>
<dbReference type="InterPro" id="IPR036546">
    <property type="entry name" value="MED15_KIX"/>
</dbReference>
<evidence type="ECO:0000256" key="2">
    <source>
        <dbReference type="ARBA" id="ARBA00023242"/>
    </source>
</evidence>
<dbReference type="GO" id="GO:0003712">
    <property type="term" value="F:transcription coregulator activity"/>
    <property type="evidence" value="ECO:0007669"/>
    <property type="project" value="InterPro"/>
</dbReference>
<dbReference type="Pfam" id="PF16987">
    <property type="entry name" value="KIX_2"/>
    <property type="match status" value="1"/>
</dbReference>
<dbReference type="AlphaFoldDB" id="A0A6G0WST2"/>
<comment type="subcellular location">
    <subcellularLocation>
        <location evidence="1">Nucleus</location>
    </subcellularLocation>
</comment>
<name>A0A6G0WST2_9STRA</name>
<feature type="domain" description="Mediator complex subunit 15 KIX" evidence="5">
    <location>
        <begin position="103"/>
        <end position="170"/>
    </location>
</feature>
<evidence type="ECO:0000313" key="7">
    <source>
        <dbReference type="Proteomes" id="UP000481153"/>
    </source>
</evidence>
<gene>
    <name evidence="6" type="ORF">Ae201684_011937</name>
</gene>
<evidence type="ECO:0000256" key="1">
    <source>
        <dbReference type="ARBA" id="ARBA00004123"/>
    </source>
</evidence>
<keyword evidence="2" id="KW-0539">Nucleus</keyword>
<evidence type="ECO:0000259" key="5">
    <source>
        <dbReference type="Pfam" id="PF16987"/>
    </source>
</evidence>
<feature type="domain" description="PB1" evidence="4">
    <location>
        <begin position="235"/>
        <end position="314"/>
    </location>
</feature>
<dbReference type="Gene3D" id="1.10.246.20">
    <property type="entry name" value="Coactivator CBP, KIX domain"/>
    <property type="match status" value="1"/>
</dbReference>
<accession>A0A6G0WST2</accession>
<dbReference type="VEuPathDB" id="FungiDB:AeMF1_015881"/>